<protein>
    <submittedName>
        <fullName evidence="2">Uncharacterized protein</fullName>
    </submittedName>
</protein>
<dbReference type="AlphaFoldDB" id="A0AAV4APU1"/>
<proteinExistence type="predicted"/>
<keyword evidence="3" id="KW-1185">Reference proteome</keyword>
<dbReference type="Proteomes" id="UP000735302">
    <property type="component" value="Unassembled WGS sequence"/>
</dbReference>
<name>A0AAV4APU1_9GAST</name>
<feature type="region of interest" description="Disordered" evidence="1">
    <location>
        <begin position="1"/>
        <end position="23"/>
    </location>
</feature>
<accession>A0AAV4APU1</accession>
<sequence>MSRYPQDCVHLPTNSPTSPDLSPLAWKTEGLDGHTSLASYGQYGSNPVSLLSISDPLHSLLVTNWGPPRGIGRLCGQSSVRREVARPHEHSPGISFRRD</sequence>
<evidence type="ECO:0000313" key="3">
    <source>
        <dbReference type="Proteomes" id="UP000735302"/>
    </source>
</evidence>
<gene>
    <name evidence="2" type="ORF">PoB_003581200</name>
</gene>
<reference evidence="2 3" key="1">
    <citation type="journal article" date="2021" name="Elife">
        <title>Chloroplast acquisition without the gene transfer in kleptoplastic sea slugs, Plakobranchus ocellatus.</title>
        <authorList>
            <person name="Maeda T."/>
            <person name="Takahashi S."/>
            <person name="Yoshida T."/>
            <person name="Shimamura S."/>
            <person name="Takaki Y."/>
            <person name="Nagai Y."/>
            <person name="Toyoda A."/>
            <person name="Suzuki Y."/>
            <person name="Arimoto A."/>
            <person name="Ishii H."/>
            <person name="Satoh N."/>
            <person name="Nishiyama T."/>
            <person name="Hasebe M."/>
            <person name="Maruyama T."/>
            <person name="Minagawa J."/>
            <person name="Obokata J."/>
            <person name="Shigenobu S."/>
        </authorList>
    </citation>
    <scope>NUCLEOTIDE SEQUENCE [LARGE SCALE GENOMIC DNA]</scope>
</reference>
<organism evidence="2 3">
    <name type="scientific">Plakobranchus ocellatus</name>
    <dbReference type="NCBI Taxonomy" id="259542"/>
    <lineage>
        <taxon>Eukaryota</taxon>
        <taxon>Metazoa</taxon>
        <taxon>Spiralia</taxon>
        <taxon>Lophotrochozoa</taxon>
        <taxon>Mollusca</taxon>
        <taxon>Gastropoda</taxon>
        <taxon>Heterobranchia</taxon>
        <taxon>Euthyneura</taxon>
        <taxon>Panpulmonata</taxon>
        <taxon>Sacoglossa</taxon>
        <taxon>Placobranchoidea</taxon>
        <taxon>Plakobranchidae</taxon>
        <taxon>Plakobranchus</taxon>
    </lineage>
</organism>
<evidence type="ECO:0000313" key="2">
    <source>
        <dbReference type="EMBL" id="GFO09307.1"/>
    </source>
</evidence>
<dbReference type="EMBL" id="BLXT01004061">
    <property type="protein sequence ID" value="GFO09307.1"/>
    <property type="molecule type" value="Genomic_DNA"/>
</dbReference>
<evidence type="ECO:0000256" key="1">
    <source>
        <dbReference type="SAM" id="MobiDB-lite"/>
    </source>
</evidence>
<comment type="caution">
    <text evidence="2">The sequence shown here is derived from an EMBL/GenBank/DDBJ whole genome shotgun (WGS) entry which is preliminary data.</text>
</comment>